<organism evidence="2 3">
    <name type="scientific">Blautia hominis</name>
    <dbReference type="NCBI Taxonomy" id="2025493"/>
    <lineage>
        <taxon>Bacteria</taxon>
        <taxon>Bacillati</taxon>
        <taxon>Bacillota</taxon>
        <taxon>Clostridia</taxon>
        <taxon>Lachnospirales</taxon>
        <taxon>Lachnospiraceae</taxon>
        <taxon>Blautia</taxon>
    </lineage>
</organism>
<reference evidence="2 3" key="1">
    <citation type="submission" date="2024-04" db="EMBL/GenBank/DDBJ databases">
        <title>Defined microbial consortia suppress multidrug-resistant proinflammatory Enterobacteriaceae via ecological control.</title>
        <authorList>
            <person name="Furuichi M."/>
            <person name="Kawaguchi T."/>
            <person name="Pust M."/>
            <person name="Yasuma K."/>
            <person name="Plichta D."/>
            <person name="Hasegawa N."/>
            <person name="Ohya T."/>
            <person name="Bhattarai S."/>
            <person name="Sasajima S."/>
            <person name="Aoto Y."/>
            <person name="Tuganbaev T."/>
            <person name="Yaginuma M."/>
            <person name="Ueda M."/>
            <person name="Okahashi N."/>
            <person name="Amafuji K."/>
            <person name="Kiridooshi Y."/>
            <person name="Sugita K."/>
            <person name="Strazar M."/>
            <person name="Skelly A."/>
            <person name="Suda W."/>
            <person name="Hattori M."/>
            <person name="Nakamoto N."/>
            <person name="Caballero S."/>
            <person name="Norman J."/>
            <person name="Olle B."/>
            <person name="Tanoue T."/>
            <person name="Arita M."/>
            <person name="Bucci V."/>
            <person name="Atarashi K."/>
            <person name="Xavier R."/>
            <person name="Honda K."/>
        </authorList>
    </citation>
    <scope>NUCLEOTIDE SEQUENCE [LARGE SCALE GENOMIC DNA]</scope>
    <source>
        <strain evidence="3">k04-0078-D8-1</strain>
    </source>
</reference>
<dbReference type="PANTHER" id="PTHR44757:SF2">
    <property type="entry name" value="BIOFILM ARCHITECTURE MAINTENANCE PROTEIN MBAA"/>
    <property type="match status" value="1"/>
</dbReference>
<evidence type="ECO:0000313" key="3">
    <source>
        <dbReference type="Proteomes" id="UP001600943"/>
    </source>
</evidence>
<sequence>MMQGSYEMLLSDIAVLLAGNQFDTEAVSKSLKLICDSFSFTYGAVYEADNSEHFNLMENVTLNQTALRQRFSVKELTTEQCSYLTKKTVSYITRNEHNTLCETKLLTMFAASSLVIAPITDESFCIYGLIVFFDTASEEKRREAVQETLSVMLPMLVRYIGVRMYRYMLSRSQASLENILDNTGIDIYVNDFYTHDILYVNRSMAEPYGGQGQFLGRKCWEVLFPGQNGPCDFCPEKYLIDDQGEPTRVYTWDYQRPFDGSWFRVFSAAFQWVDGRLAHVVSSADITDNKEKEALIQYMANYDSLTNLPNRRMLVNDCKKRIDLASDTEKGYLLFFDIDGFKNVNDNFGHDAGDELLIALGKFFSGIPLLKDSIYRNGGDEFVAIIGGESITKENIQNLTRFILARFRKPWILKAGSIHCNTSIGVACFPEDGCTAEELLRKADMSMYQVKKSGGGGVCFGYQLL</sequence>
<dbReference type="PROSITE" id="PS50887">
    <property type="entry name" value="GGDEF"/>
    <property type="match status" value="1"/>
</dbReference>
<dbReference type="InterPro" id="IPR035965">
    <property type="entry name" value="PAS-like_dom_sf"/>
</dbReference>
<accession>A0ABQ0B7C9</accession>
<dbReference type="Proteomes" id="UP001600943">
    <property type="component" value="Unassembled WGS sequence"/>
</dbReference>
<dbReference type="Gene3D" id="3.30.70.270">
    <property type="match status" value="1"/>
</dbReference>
<dbReference type="SMART" id="SM00267">
    <property type="entry name" value="GGDEF"/>
    <property type="match status" value="1"/>
</dbReference>
<evidence type="ECO:0000259" key="1">
    <source>
        <dbReference type="PROSITE" id="PS50887"/>
    </source>
</evidence>
<dbReference type="RefSeq" id="WP_390404256.1">
    <property type="nucleotide sequence ID" value="NZ_BAABYW010000001.1"/>
</dbReference>
<dbReference type="Gene3D" id="3.30.450.20">
    <property type="entry name" value="PAS domain"/>
    <property type="match status" value="1"/>
</dbReference>
<dbReference type="InterPro" id="IPR043128">
    <property type="entry name" value="Rev_trsase/Diguanyl_cyclase"/>
</dbReference>
<name>A0ABQ0B7C9_9FIRM</name>
<comment type="caution">
    <text evidence="2">The sequence shown here is derived from an EMBL/GenBank/DDBJ whole genome shotgun (WGS) entry which is preliminary data.</text>
</comment>
<dbReference type="InterPro" id="IPR052155">
    <property type="entry name" value="Biofilm_reg_signaling"/>
</dbReference>
<dbReference type="NCBIfam" id="TIGR00254">
    <property type="entry name" value="GGDEF"/>
    <property type="match status" value="1"/>
</dbReference>
<keyword evidence="3" id="KW-1185">Reference proteome</keyword>
<dbReference type="InterPro" id="IPR029787">
    <property type="entry name" value="Nucleotide_cyclase"/>
</dbReference>
<dbReference type="InterPro" id="IPR000160">
    <property type="entry name" value="GGDEF_dom"/>
</dbReference>
<protein>
    <recommendedName>
        <fullName evidence="1">GGDEF domain-containing protein</fullName>
    </recommendedName>
</protein>
<dbReference type="CDD" id="cd01949">
    <property type="entry name" value="GGDEF"/>
    <property type="match status" value="1"/>
</dbReference>
<gene>
    <name evidence="2" type="ORF">K040078D81_14660</name>
</gene>
<dbReference type="SUPFAM" id="SSF55073">
    <property type="entry name" value="Nucleotide cyclase"/>
    <property type="match status" value="1"/>
</dbReference>
<feature type="domain" description="GGDEF" evidence="1">
    <location>
        <begin position="329"/>
        <end position="463"/>
    </location>
</feature>
<dbReference type="EMBL" id="BAABYW010000001">
    <property type="protein sequence ID" value="GAA6407349.1"/>
    <property type="molecule type" value="Genomic_DNA"/>
</dbReference>
<dbReference type="SUPFAM" id="SSF55785">
    <property type="entry name" value="PYP-like sensor domain (PAS domain)"/>
    <property type="match status" value="1"/>
</dbReference>
<evidence type="ECO:0000313" key="2">
    <source>
        <dbReference type="EMBL" id="GAA6407349.1"/>
    </source>
</evidence>
<proteinExistence type="predicted"/>
<dbReference type="Pfam" id="PF00990">
    <property type="entry name" value="GGDEF"/>
    <property type="match status" value="1"/>
</dbReference>
<dbReference type="PANTHER" id="PTHR44757">
    <property type="entry name" value="DIGUANYLATE CYCLASE DGCP"/>
    <property type="match status" value="1"/>
</dbReference>